<evidence type="ECO:0000256" key="2">
    <source>
        <dbReference type="ARBA" id="ARBA00005745"/>
    </source>
</evidence>
<dbReference type="InterPro" id="IPR003004">
    <property type="entry name" value="GspF/PilC"/>
</dbReference>
<dbReference type="NCBIfam" id="NF041012">
    <property type="entry name" value="T4P_ComGB"/>
    <property type="match status" value="1"/>
</dbReference>
<feature type="transmembrane region" description="Helical" evidence="7">
    <location>
        <begin position="111"/>
        <end position="133"/>
    </location>
</feature>
<proteinExistence type="inferred from homology"/>
<protein>
    <submittedName>
        <fullName evidence="9">Type II secretion system F family protein</fullName>
    </submittedName>
</protein>
<dbReference type="RefSeq" id="WP_236333863.1">
    <property type="nucleotide sequence ID" value="NZ_JAKIJS010000001.1"/>
</dbReference>
<evidence type="ECO:0000313" key="10">
    <source>
        <dbReference type="Proteomes" id="UP001649381"/>
    </source>
</evidence>
<evidence type="ECO:0000259" key="8">
    <source>
        <dbReference type="Pfam" id="PF00482"/>
    </source>
</evidence>
<dbReference type="Pfam" id="PF00482">
    <property type="entry name" value="T2SSF"/>
    <property type="match status" value="2"/>
</dbReference>
<evidence type="ECO:0000256" key="7">
    <source>
        <dbReference type="SAM" id="Phobius"/>
    </source>
</evidence>
<dbReference type="EMBL" id="JAKIJS010000001">
    <property type="protein sequence ID" value="MCF6137888.1"/>
    <property type="molecule type" value="Genomic_DNA"/>
</dbReference>
<sequence>MKRRRWTTLEQAAFLRGLGVLLEKGYSISQSLTLLELQYRSDTQIPVKAIKTSLQQGLTLTEVLGRYRLPADVLGYLYFATENGSLAIGLMEGGDMLRKREQLKKAFLKQLRYPIVLLGILSLMLFFLLQFLFPQFSALFNSVDLPLPLLTQVMMTLLSYFPTIFYIIVVLHLFLFIFLYFRFRHRSSHEILTYLVRFPFLKGGIQTFLTHYFAFQFGQLLSGGLSIGLALQLFEEQGYLSFFQVEASALNASLRNGEPLSETLFNRSFYLPELSQIVQFGQSNGKLGEELVLYSEMLFERTEGKLEKYLALIQPIMFGFIALIVLTLFLSVMLPVFHLFQSV</sequence>
<keyword evidence="6 7" id="KW-0472">Membrane</keyword>
<dbReference type="Gene3D" id="1.20.81.30">
    <property type="entry name" value="Type II secretion system (T2SS), domain F"/>
    <property type="match status" value="2"/>
</dbReference>
<dbReference type="InterPro" id="IPR042094">
    <property type="entry name" value="T2SS_GspF_sf"/>
</dbReference>
<name>A0ABS9H271_9BACL</name>
<accession>A0ABS9H271</accession>
<dbReference type="PANTHER" id="PTHR30012">
    <property type="entry name" value="GENERAL SECRETION PATHWAY PROTEIN"/>
    <property type="match status" value="1"/>
</dbReference>
<comment type="caution">
    <text evidence="9">The sequence shown here is derived from an EMBL/GenBank/DDBJ whole genome shotgun (WGS) entry which is preliminary data.</text>
</comment>
<dbReference type="PANTHER" id="PTHR30012:SF0">
    <property type="entry name" value="TYPE II SECRETION SYSTEM PROTEIN F-RELATED"/>
    <property type="match status" value="1"/>
</dbReference>
<feature type="transmembrane region" description="Helical" evidence="7">
    <location>
        <begin position="153"/>
        <end position="181"/>
    </location>
</feature>
<feature type="domain" description="Type II secretion system protein GspF" evidence="8">
    <location>
        <begin position="213"/>
        <end position="335"/>
    </location>
</feature>
<evidence type="ECO:0000313" key="9">
    <source>
        <dbReference type="EMBL" id="MCF6137888.1"/>
    </source>
</evidence>
<comment type="subcellular location">
    <subcellularLocation>
        <location evidence="1">Cell membrane</location>
        <topology evidence="1">Multi-pass membrane protein</topology>
    </subcellularLocation>
</comment>
<gene>
    <name evidence="9" type="ORF">L2716_09125</name>
</gene>
<evidence type="ECO:0000256" key="1">
    <source>
        <dbReference type="ARBA" id="ARBA00004651"/>
    </source>
</evidence>
<evidence type="ECO:0000256" key="3">
    <source>
        <dbReference type="ARBA" id="ARBA00022475"/>
    </source>
</evidence>
<reference evidence="9 10" key="1">
    <citation type="submission" date="2022-01" db="EMBL/GenBank/DDBJ databases">
        <title>Alkalihalobacillus sp. EGI L200015, a novel bacterium isolated from a salt lake sediment.</title>
        <authorList>
            <person name="Gao L."/>
            <person name="Fang B.-Z."/>
            <person name="Li W.-J."/>
        </authorList>
    </citation>
    <scope>NUCLEOTIDE SEQUENCE [LARGE SCALE GENOMIC DNA]</scope>
    <source>
        <strain evidence="9 10">KCTC 12718</strain>
    </source>
</reference>
<evidence type="ECO:0000256" key="6">
    <source>
        <dbReference type="ARBA" id="ARBA00023136"/>
    </source>
</evidence>
<comment type="similarity">
    <text evidence="2">Belongs to the GSP F family.</text>
</comment>
<dbReference type="Proteomes" id="UP001649381">
    <property type="component" value="Unassembled WGS sequence"/>
</dbReference>
<keyword evidence="10" id="KW-1185">Reference proteome</keyword>
<keyword evidence="4 7" id="KW-0812">Transmembrane</keyword>
<keyword evidence="5 7" id="KW-1133">Transmembrane helix</keyword>
<organism evidence="9 10">
    <name type="scientific">Pseudalkalibacillus berkeleyi</name>
    <dbReference type="NCBI Taxonomy" id="1069813"/>
    <lineage>
        <taxon>Bacteria</taxon>
        <taxon>Bacillati</taxon>
        <taxon>Bacillota</taxon>
        <taxon>Bacilli</taxon>
        <taxon>Bacillales</taxon>
        <taxon>Fictibacillaceae</taxon>
        <taxon>Pseudalkalibacillus</taxon>
    </lineage>
</organism>
<dbReference type="InterPro" id="IPR047692">
    <property type="entry name" value="T4P_ComGB"/>
</dbReference>
<keyword evidence="3" id="KW-1003">Cell membrane</keyword>
<dbReference type="InterPro" id="IPR018076">
    <property type="entry name" value="T2SS_GspF_dom"/>
</dbReference>
<feature type="domain" description="Type II secretion system protein GspF" evidence="8">
    <location>
        <begin position="14"/>
        <end position="134"/>
    </location>
</feature>
<evidence type="ECO:0000256" key="4">
    <source>
        <dbReference type="ARBA" id="ARBA00022692"/>
    </source>
</evidence>
<dbReference type="PRINTS" id="PR00812">
    <property type="entry name" value="BCTERIALGSPF"/>
</dbReference>
<evidence type="ECO:0000256" key="5">
    <source>
        <dbReference type="ARBA" id="ARBA00022989"/>
    </source>
</evidence>
<feature type="transmembrane region" description="Helical" evidence="7">
    <location>
        <begin position="309"/>
        <end position="337"/>
    </location>
</feature>